<dbReference type="RefSeq" id="XP_018039672.1">
    <property type="nucleotide sequence ID" value="XM_018174032.1"/>
</dbReference>
<dbReference type="Gene3D" id="2.130.10.10">
    <property type="entry name" value="YVTN repeat-like/Quinoprotein amine dehydrogenase"/>
    <property type="match status" value="1"/>
</dbReference>
<reference evidence="1 2" key="1">
    <citation type="submission" date="2016-05" db="EMBL/GenBank/DDBJ databases">
        <title>Comparative analysis of secretome profiles of manganese(II)-oxidizing ascomycete fungi.</title>
        <authorList>
            <consortium name="DOE Joint Genome Institute"/>
            <person name="Zeiner C.A."/>
            <person name="Purvine S.O."/>
            <person name="Zink E.M."/>
            <person name="Wu S."/>
            <person name="Pasa-Tolic L."/>
            <person name="Chaput D.L."/>
            <person name="Haridas S."/>
            <person name="Grigoriev I.V."/>
            <person name="Santelli C.M."/>
            <person name="Hansel C.M."/>
        </authorList>
    </citation>
    <scope>NUCLEOTIDE SEQUENCE [LARGE SCALE GENOMIC DNA]</scope>
    <source>
        <strain evidence="1 2">AP3s5-JAC2a</strain>
    </source>
</reference>
<keyword evidence="2" id="KW-1185">Reference proteome</keyword>
<evidence type="ECO:0000313" key="1">
    <source>
        <dbReference type="EMBL" id="OAG09307.1"/>
    </source>
</evidence>
<accession>A0A177CRA8</accession>
<dbReference type="SUPFAM" id="SSF75011">
    <property type="entry name" value="3-carboxy-cis,cis-mucoante lactonizing enzyme"/>
    <property type="match status" value="1"/>
</dbReference>
<protein>
    <recommendedName>
        <fullName evidence="3">3-carboxymuconate cyclase</fullName>
    </recommendedName>
</protein>
<dbReference type="Proteomes" id="UP000077069">
    <property type="component" value="Unassembled WGS sequence"/>
</dbReference>
<proteinExistence type="predicted"/>
<evidence type="ECO:0008006" key="3">
    <source>
        <dbReference type="Google" id="ProtNLM"/>
    </source>
</evidence>
<dbReference type="InParanoid" id="A0A177CRA8"/>
<dbReference type="STRING" id="1460663.A0A177CRA8"/>
<name>A0A177CRA8_9PLEO</name>
<gene>
    <name evidence="1" type="ORF">CC84DRAFT_1084055</name>
</gene>
<dbReference type="OrthoDB" id="10006285at2759"/>
<evidence type="ECO:0000313" key="2">
    <source>
        <dbReference type="Proteomes" id="UP000077069"/>
    </source>
</evidence>
<dbReference type="AlphaFoldDB" id="A0A177CRA8"/>
<organism evidence="1 2">
    <name type="scientific">Paraphaeosphaeria sporulosa</name>
    <dbReference type="NCBI Taxonomy" id="1460663"/>
    <lineage>
        <taxon>Eukaryota</taxon>
        <taxon>Fungi</taxon>
        <taxon>Dikarya</taxon>
        <taxon>Ascomycota</taxon>
        <taxon>Pezizomycotina</taxon>
        <taxon>Dothideomycetes</taxon>
        <taxon>Pleosporomycetidae</taxon>
        <taxon>Pleosporales</taxon>
        <taxon>Massarineae</taxon>
        <taxon>Didymosphaeriaceae</taxon>
        <taxon>Paraphaeosphaeria</taxon>
    </lineage>
</organism>
<dbReference type="InterPro" id="IPR015943">
    <property type="entry name" value="WD40/YVTN_repeat-like_dom_sf"/>
</dbReference>
<dbReference type="GeneID" id="28757518"/>
<sequence length="383" mass="38938">MNTLWRQQRTTGKAVYIITNEAENAVVALPIRKDGTLAAGRSTKTGGAGAVMVGAASGNPQLPDGLASQSSLSVLGNNIFAVNSGSNTLSMLAINPNDPSCLTMVGQPVAVPGEFPNTVAASAKNNLVCVATTGAVAGVSCASFSDQGIGPMDKLRPFDIGQSTPPKGPLNTVSQTLFSGDEMKLLTMVKGDPPNNKTGFISVFDVQRQWRRPSTLATQGVRSSPNGTAVLFGTSRIPGSPNSFFATDASFGAAVISLDQNGTATAAHSQALDGQKATCWATVSSASRSAFVTDVGRDLIVEMSLSDASIIKQYDLSANGDPGLIDLASGGNFVYALSPGNGTTGAAITVLDVSGGKGGAKQAQRFSLAGLASSTAQGMAVLM</sequence>
<dbReference type="EMBL" id="KV441549">
    <property type="protein sequence ID" value="OAG09307.1"/>
    <property type="molecule type" value="Genomic_DNA"/>
</dbReference>